<feature type="compositionally biased region" description="Acidic residues" evidence="1">
    <location>
        <begin position="95"/>
        <end position="105"/>
    </location>
</feature>
<dbReference type="Proteomes" id="UP001596398">
    <property type="component" value="Unassembled WGS sequence"/>
</dbReference>
<keyword evidence="3" id="KW-1185">Reference proteome</keyword>
<dbReference type="GeneID" id="79267456"/>
<evidence type="ECO:0000313" key="3">
    <source>
        <dbReference type="Proteomes" id="UP001596398"/>
    </source>
</evidence>
<dbReference type="EMBL" id="JBHTAP010000001">
    <property type="protein sequence ID" value="MFC7235759.1"/>
    <property type="molecule type" value="Genomic_DNA"/>
</dbReference>
<accession>A0ABD5ZQF1</accession>
<evidence type="ECO:0008006" key="4">
    <source>
        <dbReference type="Google" id="ProtNLM"/>
    </source>
</evidence>
<organism evidence="2 3">
    <name type="scientific">Halosegnis marinus</name>
    <dbReference type="NCBI Taxonomy" id="3034023"/>
    <lineage>
        <taxon>Archaea</taxon>
        <taxon>Methanobacteriati</taxon>
        <taxon>Methanobacteriota</taxon>
        <taxon>Stenosarchaea group</taxon>
        <taxon>Halobacteria</taxon>
        <taxon>Halobacteriales</taxon>
        <taxon>Natronomonadaceae</taxon>
        <taxon>Halosegnis</taxon>
    </lineage>
</organism>
<dbReference type="AlphaFoldDB" id="A0ABD5ZQF1"/>
<evidence type="ECO:0000256" key="1">
    <source>
        <dbReference type="SAM" id="MobiDB-lite"/>
    </source>
</evidence>
<feature type="region of interest" description="Disordered" evidence="1">
    <location>
        <begin position="80"/>
        <end position="105"/>
    </location>
</feature>
<protein>
    <recommendedName>
        <fullName evidence="4">PRC-barrel domain-containing protein</fullName>
    </recommendedName>
</protein>
<dbReference type="RefSeq" id="WP_276233899.1">
    <property type="nucleotide sequence ID" value="NZ_CP119802.1"/>
</dbReference>
<comment type="caution">
    <text evidence="2">The sequence shown here is derived from an EMBL/GenBank/DDBJ whole genome shotgun (WGS) entry which is preliminary data.</text>
</comment>
<gene>
    <name evidence="2" type="ORF">ACFQJ4_10570</name>
</gene>
<reference evidence="2 3" key="1">
    <citation type="journal article" date="2019" name="Int. J. Syst. Evol. Microbiol.">
        <title>The Global Catalogue of Microorganisms (GCM) 10K type strain sequencing project: providing services to taxonomists for standard genome sequencing and annotation.</title>
        <authorList>
            <consortium name="The Broad Institute Genomics Platform"/>
            <consortium name="The Broad Institute Genome Sequencing Center for Infectious Disease"/>
            <person name="Wu L."/>
            <person name="Ma J."/>
        </authorList>
    </citation>
    <scope>NUCLEOTIDE SEQUENCE [LARGE SCALE GENOMIC DNA]</scope>
    <source>
        <strain evidence="2 3">DT85</strain>
    </source>
</reference>
<feature type="compositionally biased region" description="Basic and acidic residues" evidence="1">
    <location>
        <begin position="84"/>
        <end position="94"/>
    </location>
</feature>
<proteinExistence type="predicted"/>
<name>A0ABD5ZQF1_9EURY</name>
<sequence>MTRAFTFDDEGKEVVTTDGDVVGSVVRIEAGDAHVRPRAGLLDGCGSWLSGPWDERGVFRLDAGRVERITRRRVVIATAGGERPASRRERREAGSESEFEAAIEK</sequence>
<evidence type="ECO:0000313" key="2">
    <source>
        <dbReference type="EMBL" id="MFC7235759.1"/>
    </source>
</evidence>